<evidence type="ECO:0000313" key="2">
    <source>
        <dbReference type="Proteomes" id="UP000006038"/>
    </source>
</evidence>
<dbReference type="AlphaFoldDB" id="J3LA40"/>
<protein>
    <submittedName>
        <fullName evidence="1">Uncharacterized protein</fullName>
    </submittedName>
</protein>
<proteinExistence type="predicted"/>
<dbReference type="Gramene" id="OB02G15070.1">
    <property type="protein sequence ID" value="OB02G15070.1"/>
    <property type="gene ID" value="OB02G15070"/>
</dbReference>
<name>J3LA40_ORYBR</name>
<organism evidence="1">
    <name type="scientific">Oryza brachyantha</name>
    <name type="common">malo sina</name>
    <dbReference type="NCBI Taxonomy" id="4533"/>
    <lineage>
        <taxon>Eukaryota</taxon>
        <taxon>Viridiplantae</taxon>
        <taxon>Streptophyta</taxon>
        <taxon>Embryophyta</taxon>
        <taxon>Tracheophyta</taxon>
        <taxon>Spermatophyta</taxon>
        <taxon>Magnoliopsida</taxon>
        <taxon>Liliopsida</taxon>
        <taxon>Poales</taxon>
        <taxon>Poaceae</taxon>
        <taxon>BOP clade</taxon>
        <taxon>Oryzoideae</taxon>
        <taxon>Oryzeae</taxon>
        <taxon>Oryzinae</taxon>
        <taxon>Oryza</taxon>
    </lineage>
</organism>
<dbReference type="Proteomes" id="UP000006038">
    <property type="component" value="Unassembled WGS sequence"/>
</dbReference>
<sequence length="55" mass="6096">VAVLHLLRDPCSCSSGLGKKRGVWSREGAVRLVLTLGIIVGKKRRTLRYYSVDIV</sequence>
<reference evidence="1" key="1">
    <citation type="submission" date="2013-04" db="UniProtKB">
        <authorList>
            <consortium name="EnsemblPlants"/>
        </authorList>
    </citation>
    <scope>IDENTIFICATION</scope>
</reference>
<keyword evidence="2" id="KW-1185">Reference proteome</keyword>
<dbReference type="EnsemblPlants" id="OB02G15070.1">
    <property type="protein sequence ID" value="OB02G15070.1"/>
    <property type="gene ID" value="OB02G15070"/>
</dbReference>
<dbReference type="HOGENOM" id="CLU_3038565_0_0_1"/>
<evidence type="ECO:0000313" key="1">
    <source>
        <dbReference type="EnsemblPlants" id="OB02G15070.1"/>
    </source>
</evidence>
<accession>J3LA40</accession>